<dbReference type="WBParaSite" id="L893_g24209.t3">
    <property type="protein sequence ID" value="L893_g24209.t3"/>
    <property type="gene ID" value="L893_g24209"/>
</dbReference>
<evidence type="ECO:0000313" key="3">
    <source>
        <dbReference type="WBParaSite" id="L893_g24209.t3"/>
    </source>
</evidence>
<proteinExistence type="predicted"/>
<protein>
    <submittedName>
        <fullName evidence="3">MFS domain-containing protein</fullName>
    </submittedName>
</protein>
<dbReference type="Proteomes" id="UP000095287">
    <property type="component" value="Unplaced"/>
</dbReference>
<name>A0A1I7Z9T0_9BILA</name>
<dbReference type="AlphaFoldDB" id="A0A1I7Z9T0"/>
<evidence type="ECO:0000256" key="1">
    <source>
        <dbReference type="SAM" id="MobiDB-lite"/>
    </source>
</evidence>
<evidence type="ECO:0000313" key="2">
    <source>
        <dbReference type="Proteomes" id="UP000095287"/>
    </source>
</evidence>
<reference evidence="3" key="1">
    <citation type="submission" date="2016-11" db="UniProtKB">
        <authorList>
            <consortium name="WormBaseParasite"/>
        </authorList>
    </citation>
    <scope>IDENTIFICATION</scope>
</reference>
<feature type="compositionally biased region" description="Basic and acidic residues" evidence="1">
    <location>
        <begin position="77"/>
        <end position="89"/>
    </location>
</feature>
<keyword evidence="2" id="KW-1185">Reference proteome</keyword>
<feature type="compositionally biased region" description="Low complexity" evidence="1">
    <location>
        <begin position="40"/>
        <end position="53"/>
    </location>
</feature>
<organism evidence="2 3">
    <name type="scientific">Steinernema glaseri</name>
    <dbReference type="NCBI Taxonomy" id="37863"/>
    <lineage>
        <taxon>Eukaryota</taxon>
        <taxon>Metazoa</taxon>
        <taxon>Ecdysozoa</taxon>
        <taxon>Nematoda</taxon>
        <taxon>Chromadorea</taxon>
        <taxon>Rhabditida</taxon>
        <taxon>Tylenchina</taxon>
        <taxon>Panagrolaimomorpha</taxon>
        <taxon>Strongyloidoidea</taxon>
        <taxon>Steinernematidae</taxon>
        <taxon>Steinernema</taxon>
    </lineage>
</organism>
<sequence>MSGGQVTAGAFGAPIFMRSDSELNSPEESHAPSPHFIYSAPAIPIGQQQPAPAVGVKVAEAPSVAPETRPSTRPSKSAKEPQPKNDRRRNSSIASSVASNPLLPRRKQSSVGDEYGRNRSEIEIRNEHIRLQQQYKKQQPPRRERRLTDIDFEGILKIIGGCNMWQITIYLMISAQQVPHAMFNLSVVYMMYQPDHWCKIPGFSKEYIEQSGKVGAGWDWEKALTSGIAFPYVPNRQRGNKPWHEQCQYYDLYENTYKEYVAMNYTVAEAVGIVSRHFKNIKLKRCKEWDYDKDVRE</sequence>
<feature type="region of interest" description="Disordered" evidence="1">
    <location>
        <begin position="1"/>
        <end position="119"/>
    </location>
</feature>
<accession>A0A1I7Z9T0</accession>